<dbReference type="InterPro" id="IPR036388">
    <property type="entry name" value="WH-like_DNA-bd_sf"/>
</dbReference>
<feature type="domain" description="HTH arsR-type" evidence="1">
    <location>
        <begin position="15"/>
        <end position="95"/>
    </location>
</feature>
<sequence>MSEPGAEVRHVHDPKVLRAIAHPLRNRILTELSASGSLRAADLARELDIPANQASFHLRQLARYGLVEDDPSAARDRRDRVWRVPVGGLAVNLGDIEAAPGGRAAAQVFRRNRAAWAHHAVDVAYADERPVGTHRSISDHALKLTKAEADELAEQLAAHVTAFTERIRNDAVEPEQPDQQDPQNAQHEGRRTYLLLSLLLVHPELSSAETPGSAGKQAAT</sequence>
<reference evidence="2" key="1">
    <citation type="submission" date="2024-05" db="EMBL/GenBank/DDBJ databases">
        <authorList>
            <person name="Cai S.Y."/>
            <person name="Jin L.M."/>
            <person name="Li H.R."/>
        </authorList>
    </citation>
    <scope>NUCLEOTIDE SEQUENCE</scope>
    <source>
        <strain evidence="2">A5-74</strain>
    </source>
</reference>
<dbReference type="EMBL" id="CP159218">
    <property type="protein sequence ID" value="XCG62650.1"/>
    <property type="molecule type" value="Genomic_DNA"/>
</dbReference>
<dbReference type="Gene3D" id="1.10.10.10">
    <property type="entry name" value="Winged helix-like DNA-binding domain superfamily/Winged helix DNA-binding domain"/>
    <property type="match status" value="1"/>
</dbReference>
<evidence type="ECO:0000313" key="2">
    <source>
        <dbReference type="EMBL" id="XCG62650.1"/>
    </source>
</evidence>
<dbReference type="GO" id="GO:0003700">
    <property type="term" value="F:DNA-binding transcription factor activity"/>
    <property type="evidence" value="ECO:0007669"/>
    <property type="project" value="InterPro"/>
</dbReference>
<dbReference type="InterPro" id="IPR001845">
    <property type="entry name" value="HTH_ArsR_DNA-bd_dom"/>
</dbReference>
<dbReference type="Pfam" id="PF12840">
    <property type="entry name" value="HTH_20"/>
    <property type="match status" value="1"/>
</dbReference>
<dbReference type="RefSeq" id="WP_353648265.1">
    <property type="nucleotide sequence ID" value="NZ_CP159218.1"/>
</dbReference>
<evidence type="ECO:0000259" key="1">
    <source>
        <dbReference type="SMART" id="SM00418"/>
    </source>
</evidence>
<dbReference type="CDD" id="cd00090">
    <property type="entry name" value="HTH_ARSR"/>
    <property type="match status" value="1"/>
</dbReference>
<dbReference type="SUPFAM" id="SSF46785">
    <property type="entry name" value="Winged helix' DNA-binding domain"/>
    <property type="match status" value="1"/>
</dbReference>
<proteinExistence type="predicted"/>
<dbReference type="AlphaFoldDB" id="A0AAU8DLW0"/>
<dbReference type="InterPro" id="IPR011991">
    <property type="entry name" value="ArsR-like_HTH"/>
</dbReference>
<dbReference type="InterPro" id="IPR036390">
    <property type="entry name" value="WH_DNA-bd_sf"/>
</dbReference>
<organism evidence="2">
    <name type="scientific">Nakamurella sp. A5-74</name>
    <dbReference type="NCBI Taxonomy" id="3158264"/>
    <lineage>
        <taxon>Bacteria</taxon>
        <taxon>Bacillati</taxon>
        <taxon>Actinomycetota</taxon>
        <taxon>Actinomycetes</taxon>
        <taxon>Nakamurellales</taxon>
        <taxon>Nakamurellaceae</taxon>
        <taxon>Nakamurella</taxon>
    </lineage>
</organism>
<name>A0AAU8DLW0_9ACTN</name>
<accession>A0AAU8DLW0</accession>
<dbReference type="SMART" id="SM00418">
    <property type="entry name" value="HTH_ARSR"/>
    <property type="match status" value="1"/>
</dbReference>
<gene>
    <name evidence="2" type="ORF">ABLG96_15620</name>
</gene>
<protein>
    <submittedName>
        <fullName evidence="2">Helix-turn-helix domain-containing protein</fullName>
    </submittedName>
</protein>